<accession>A0A397TC86</accession>
<keyword evidence="2" id="KW-1185">Reference proteome</keyword>
<evidence type="ECO:0000313" key="1">
    <source>
        <dbReference type="EMBL" id="RIA92571.1"/>
    </source>
</evidence>
<reference evidence="1 2" key="1">
    <citation type="submission" date="2018-06" db="EMBL/GenBank/DDBJ databases">
        <title>Comparative genomics reveals the genomic features of Rhizophagus irregularis, R. cerebriforme, R. diaphanum and Gigaspora rosea, and their symbiotic lifestyle signature.</title>
        <authorList>
            <person name="Morin E."/>
            <person name="San Clemente H."/>
            <person name="Chen E.C.H."/>
            <person name="De La Providencia I."/>
            <person name="Hainaut M."/>
            <person name="Kuo A."/>
            <person name="Kohler A."/>
            <person name="Murat C."/>
            <person name="Tang N."/>
            <person name="Roy S."/>
            <person name="Loubradou J."/>
            <person name="Henrissat B."/>
            <person name="Grigoriev I.V."/>
            <person name="Corradi N."/>
            <person name="Roux C."/>
            <person name="Martin F.M."/>
        </authorList>
    </citation>
    <scope>NUCLEOTIDE SEQUENCE [LARGE SCALE GENOMIC DNA]</scope>
    <source>
        <strain evidence="1 2">DAOM 227022</strain>
    </source>
</reference>
<dbReference type="Proteomes" id="UP000265703">
    <property type="component" value="Unassembled WGS sequence"/>
</dbReference>
<protein>
    <submittedName>
        <fullName evidence="1">Uncharacterized protein</fullName>
    </submittedName>
</protein>
<evidence type="ECO:0000313" key="2">
    <source>
        <dbReference type="Proteomes" id="UP000265703"/>
    </source>
</evidence>
<proteinExistence type="predicted"/>
<dbReference type="OrthoDB" id="2321953at2759"/>
<dbReference type="EMBL" id="QKYT01000124">
    <property type="protein sequence ID" value="RIA92571.1"/>
    <property type="molecule type" value="Genomic_DNA"/>
</dbReference>
<comment type="caution">
    <text evidence="1">The sequence shown here is derived from an EMBL/GenBank/DDBJ whole genome shotgun (WGS) entry which is preliminary data.</text>
</comment>
<dbReference type="AlphaFoldDB" id="A0A397TC86"/>
<sequence>MTSKKYYTYSEKEKICAIQEIKDSIIALERNVTKIHQNLKSIGREIYYLYDAMTPEEIEEFEESDSDYAPCKAGDCTYQPRKEDSQSKVYVKKKFTSKEVKPRRNLTRAVLTNLLSNS</sequence>
<name>A0A397TC86_9GLOM</name>
<organism evidence="1 2">
    <name type="scientific">Glomus cerebriforme</name>
    <dbReference type="NCBI Taxonomy" id="658196"/>
    <lineage>
        <taxon>Eukaryota</taxon>
        <taxon>Fungi</taxon>
        <taxon>Fungi incertae sedis</taxon>
        <taxon>Mucoromycota</taxon>
        <taxon>Glomeromycotina</taxon>
        <taxon>Glomeromycetes</taxon>
        <taxon>Glomerales</taxon>
        <taxon>Glomeraceae</taxon>
        <taxon>Glomus</taxon>
    </lineage>
</organism>
<gene>
    <name evidence="1" type="ORF">C1645_736281</name>
</gene>